<gene>
    <name evidence="2" type="ORF">DBRI1063_LOCUS5577</name>
</gene>
<evidence type="ECO:0000313" key="2">
    <source>
        <dbReference type="EMBL" id="CAD9319741.1"/>
    </source>
</evidence>
<reference evidence="2" key="1">
    <citation type="submission" date="2021-01" db="EMBL/GenBank/DDBJ databases">
        <authorList>
            <person name="Corre E."/>
            <person name="Pelletier E."/>
            <person name="Niang G."/>
            <person name="Scheremetjew M."/>
            <person name="Finn R."/>
            <person name="Kale V."/>
            <person name="Holt S."/>
            <person name="Cochrane G."/>
            <person name="Meng A."/>
            <person name="Brown T."/>
            <person name="Cohen L."/>
        </authorList>
    </citation>
    <scope>NUCLEOTIDE SEQUENCE</scope>
    <source>
        <strain evidence="2">Pop2</strain>
    </source>
</reference>
<keyword evidence="1" id="KW-0732">Signal</keyword>
<evidence type="ECO:0008006" key="3">
    <source>
        <dbReference type="Google" id="ProtNLM"/>
    </source>
</evidence>
<name>A0A7S1YUV6_9STRA</name>
<accession>A0A7S1YUV6</accession>
<feature type="signal peptide" evidence="1">
    <location>
        <begin position="1"/>
        <end position="22"/>
    </location>
</feature>
<dbReference type="AlphaFoldDB" id="A0A7S1YUV6"/>
<dbReference type="EMBL" id="HBGN01008696">
    <property type="protein sequence ID" value="CAD9319741.1"/>
    <property type="molecule type" value="Transcribed_RNA"/>
</dbReference>
<evidence type="ECO:0000256" key="1">
    <source>
        <dbReference type="SAM" id="SignalP"/>
    </source>
</evidence>
<sequence>MMNRSLLLLLVVSSSASSLTTALVPNTHPANTNRLAQVSSSTMPLFMTPNEQNNDEKAASIPSLPSRRAFISTTFASIALATTATQPAFATLMDMSVEGTSTFKPGQKLSVSDSKKRFSLARGEIQYLLDNYSSISKEGGDSVRRYLGTVGVNSNMYGISKVLKDLRDESEDVVEYQETLDEFNAYLFQAEGAAYQSLFVEHSSAKGTPESFLATAKKDVVSMQKFMDQLAVQLSL</sequence>
<protein>
    <recommendedName>
        <fullName evidence="3">DUF4142 domain-containing protein</fullName>
    </recommendedName>
</protein>
<feature type="chain" id="PRO_5031253359" description="DUF4142 domain-containing protein" evidence="1">
    <location>
        <begin position="23"/>
        <end position="236"/>
    </location>
</feature>
<organism evidence="2">
    <name type="scientific">Ditylum brightwellii</name>
    <dbReference type="NCBI Taxonomy" id="49249"/>
    <lineage>
        <taxon>Eukaryota</taxon>
        <taxon>Sar</taxon>
        <taxon>Stramenopiles</taxon>
        <taxon>Ochrophyta</taxon>
        <taxon>Bacillariophyta</taxon>
        <taxon>Mediophyceae</taxon>
        <taxon>Lithodesmiophycidae</taxon>
        <taxon>Lithodesmiales</taxon>
        <taxon>Lithodesmiaceae</taxon>
        <taxon>Ditylum</taxon>
    </lineage>
</organism>
<proteinExistence type="predicted"/>